<dbReference type="KEGG" id="cbw:RR42_m2463"/>
<dbReference type="AlphaFoldDB" id="A0A0C4YA71"/>
<dbReference type="EMBL" id="CP010536">
    <property type="protein sequence ID" value="AJG19855.1"/>
    <property type="molecule type" value="Genomic_DNA"/>
</dbReference>
<dbReference type="PANTHER" id="PTHR33420:SF26">
    <property type="entry name" value="FIMBRIAL SUBUNIT"/>
    <property type="match status" value="1"/>
</dbReference>
<gene>
    <name evidence="2" type="ORF">RR42_m2463</name>
</gene>
<dbReference type="STRING" id="68895.RR42_m2463"/>
<dbReference type="GO" id="GO:0043709">
    <property type="term" value="P:cell adhesion involved in single-species biofilm formation"/>
    <property type="evidence" value="ECO:0007669"/>
    <property type="project" value="TreeGrafter"/>
</dbReference>
<evidence type="ECO:0000259" key="1">
    <source>
        <dbReference type="Pfam" id="PF00419"/>
    </source>
</evidence>
<dbReference type="InterPro" id="IPR008966">
    <property type="entry name" value="Adhesion_dom_sf"/>
</dbReference>
<keyword evidence="3" id="KW-1185">Reference proteome</keyword>
<dbReference type="SUPFAM" id="SSF49401">
    <property type="entry name" value="Bacterial adhesins"/>
    <property type="match status" value="1"/>
</dbReference>
<proteinExistence type="predicted"/>
<dbReference type="PANTHER" id="PTHR33420">
    <property type="entry name" value="FIMBRIAL SUBUNIT ELFA-RELATED"/>
    <property type="match status" value="1"/>
</dbReference>
<reference evidence="2 3" key="1">
    <citation type="journal article" date="2015" name="Genome Announc.">
        <title>Complete Genome Sequence of Cupriavidus basilensis 4G11, Isolated from the Oak Ridge Field Research Center Site.</title>
        <authorList>
            <person name="Ray J."/>
            <person name="Waters R.J."/>
            <person name="Skerker J.M."/>
            <person name="Kuehl J.V."/>
            <person name="Price M.N."/>
            <person name="Huang J."/>
            <person name="Chakraborty R."/>
            <person name="Arkin A.P."/>
            <person name="Deutschbauer A."/>
        </authorList>
    </citation>
    <scope>NUCLEOTIDE SEQUENCE [LARGE SCALE GENOMIC DNA]</scope>
    <source>
        <strain evidence="2">4G11</strain>
    </source>
</reference>
<evidence type="ECO:0000313" key="3">
    <source>
        <dbReference type="Proteomes" id="UP000031843"/>
    </source>
</evidence>
<dbReference type="GO" id="GO:0009289">
    <property type="term" value="C:pilus"/>
    <property type="evidence" value="ECO:0007669"/>
    <property type="project" value="InterPro"/>
</dbReference>
<accession>A0A0C4YA71</accession>
<dbReference type="Pfam" id="PF00419">
    <property type="entry name" value="Fimbrial"/>
    <property type="match status" value="1"/>
</dbReference>
<organism evidence="2 3">
    <name type="scientific">Cupriavidus basilensis</name>
    <dbReference type="NCBI Taxonomy" id="68895"/>
    <lineage>
        <taxon>Bacteria</taxon>
        <taxon>Pseudomonadati</taxon>
        <taxon>Pseudomonadota</taxon>
        <taxon>Betaproteobacteria</taxon>
        <taxon>Burkholderiales</taxon>
        <taxon>Burkholderiaceae</taxon>
        <taxon>Cupriavidus</taxon>
    </lineage>
</organism>
<evidence type="ECO:0000313" key="2">
    <source>
        <dbReference type="EMBL" id="AJG19855.1"/>
    </source>
</evidence>
<dbReference type="Proteomes" id="UP000031843">
    <property type="component" value="Chromosome main"/>
</dbReference>
<feature type="domain" description="Fimbrial-type adhesion" evidence="1">
    <location>
        <begin position="15"/>
        <end position="161"/>
    </location>
</feature>
<dbReference type="InterPro" id="IPR036937">
    <property type="entry name" value="Adhesion_dom_fimbrial_sf"/>
</dbReference>
<dbReference type="Gene3D" id="2.60.40.1090">
    <property type="entry name" value="Fimbrial-type adhesion domain"/>
    <property type="match status" value="1"/>
</dbReference>
<protein>
    <submittedName>
        <fullName evidence="2">Putative fimbrial protein</fullName>
    </submittedName>
</protein>
<dbReference type="InterPro" id="IPR050263">
    <property type="entry name" value="Bact_Fimbrial_Adh_Pro"/>
</dbReference>
<name>A0A0C4YA71_9BURK</name>
<dbReference type="InterPro" id="IPR000259">
    <property type="entry name" value="Adhesion_dom_fimbrial"/>
</dbReference>
<sequence>MAPSLSHAFDGQLDFTGSITDVTCTINGKPAGPNNRTTVDLGRVDPVIFTAVGTKSPAVPFSLVLGGGTACKDKTKASISFDTGSANIDPVTGNLILQGSSAAQGVQIEVSDNGNSATGKIALNQAQAAPQVATITGNTATLTYSAAYVQTAPAVTAGAGNSFIRYTMAYY</sequence>